<feature type="region of interest" description="Disordered" evidence="1">
    <location>
        <begin position="21"/>
        <end position="86"/>
    </location>
</feature>
<feature type="region of interest" description="Disordered" evidence="1">
    <location>
        <begin position="363"/>
        <end position="385"/>
    </location>
</feature>
<evidence type="ECO:0008006" key="3">
    <source>
        <dbReference type="Google" id="ProtNLM"/>
    </source>
</evidence>
<comment type="caution">
    <text evidence="2">The sequence shown here is derived from an EMBL/GenBank/DDBJ whole genome shotgun (WGS) entry which is preliminary data.</text>
</comment>
<reference evidence="2" key="1">
    <citation type="journal article" date="2019" name="Sci. Rep.">
        <title>Draft genome of Tanacetum cinerariifolium, the natural source of mosquito coil.</title>
        <authorList>
            <person name="Yamashiro T."/>
            <person name="Shiraishi A."/>
            <person name="Satake H."/>
            <person name="Nakayama K."/>
        </authorList>
    </citation>
    <scope>NUCLEOTIDE SEQUENCE</scope>
</reference>
<name>A0A6L2KCN7_TANCI</name>
<sequence>MRRIGKGFSGVDTPLFDCMLVPQQAQDVEDAAEDEDDVNEVSTEPTPPSPTPATPPLLPHQEHIPSPPEAETAQSSPPPQQQPSQTAKISMTLLNQLLEKCATLTKQVANLEQFKVAQAIEIIKLKQRVRRVESSADTVMDDQKDASKQGGIVELDVNEDVTLETVDADVQGRLEESQAKVYHLDLKHAEKVLTMQDTDEAEPSKVEEVIEVVTAAKLMTEVVTTTTATTIIVAQVPKASALRRRRGVIIQDPEETATASDEAFARELKAELNANINWIDVVDQVKRKERQDNTVMRYQALKRKPITKAHARKNMMVYLKNMVGFKMDFFRGMTYTDIRPIFEKHYNLNQAFLERVEEEVIGQEEKGSKRKSECSEQRAAKKQRIDKETKELKTHLHIVLNDDDVYTKATPLALKTILLVERKYPLTRFTMEQMLNNVRLEVEEESEMSLELLRLVRRQLQEGYKPE</sequence>
<gene>
    <name evidence="2" type="ORF">Tci_019196</name>
</gene>
<evidence type="ECO:0000313" key="2">
    <source>
        <dbReference type="EMBL" id="GEU47218.1"/>
    </source>
</evidence>
<feature type="compositionally biased region" description="Pro residues" evidence="1">
    <location>
        <begin position="45"/>
        <end position="58"/>
    </location>
</feature>
<dbReference type="AlphaFoldDB" id="A0A6L2KCN7"/>
<protein>
    <recommendedName>
        <fullName evidence="3">Reverse transcriptase domain-containing protein</fullName>
    </recommendedName>
</protein>
<organism evidence="2">
    <name type="scientific">Tanacetum cinerariifolium</name>
    <name type="common">Dalmatian daisy</name>
    <name type="synonym">Chrysanthemum cinerariifolium</name>
    <dbReference type="NCBI Taxonomy" id="118510"/>
    <lineage>
        <taxon>Eukaryota</taxon>
        <taxon>Viridiplantae</taxon>
        <taxon>Streptophyta</taxon>
        <taxon>Embryophyta</taxon>
        <taxon>Tracheophyta</taxon>
        <taxon>Spermatophyta</taxon>
        <taxon>Magnoliopsida</taxon>
        <taxon>eudicotyledons</taxon>
        <taxon>Gunneridae</taxon>
        <taxon>Pentapetalae</taxon>
        <taxon>asterids</taxon>
        <taxon>campanulids</taxon>
        <taxon>Asterales</taxon>
        <taxon>Asteraceae</taxon>
        <taxon>Asteroideae</taxon>
        <taxon>Anthemideae</taxon>
        <taxon>Anthemidinae</taxon>
        <taxon>Tanacetum</taxon>
    </lineage>
</organism>
<accession>A0A6L2KCN7</accession>
<evidence type="ECO:0000256" key="1">
    <source>
        <dbReference type="SAM" id="MobiDB-lite"/>
    </source>
</evidence>
<feature type="compositionally biased region" description="Acidic residues" evidence="1">
    <location>
        <begin position="27"/>
        <end position="39"/>
    </location>
</feature>
<dbReference type="EMBL" id="BKCJ010002239">
    <property type="protein sequence ID" value="GEU47218.1"/>
    <property type="molecule type" value="Genomic_DNA"/>
</dbReference>
<proteinExistence type="predicted"/>